<keyword evidence="1" id="KW-0812">Transmembrane</keyword>
<keyword evidence="1" id="KW-0472">Membrane</keyword>
<evidence type="ECO:0000256" key="1">
    <source>
        <dbReference type="SAM" id="Phobius"/>
    </source>
</evidence>
<evidence type="ECO:0000313" key="2">
    <source>
        <dbReference type="EMBL" id="HDI83629.1"/>
    </source>
</evidence>
<keyword evidence="1" id="KW-1133">Transmembrane helix</keyword>
<name>A0A7C0VCJ8_UNCW3</name>
<accession>A0A7C0VCJ8</accession>
<dbReference type="AlphaFoldDB" id="A0A7C0VCJ8"/>
<protein>
    <submittedName>
        <fullName evidence="2">Uncharacterized protein</fullName>
    </submittedName>
</protein>
<sequence>MLKTFETYRYGRLISDMQRISFKGIIKAGKSYPMIIPEPLPVVKSNSGITDANYAVRPDGKVIITCVVRRKGPPVESFIDFDIDGRKWRRRVKIFGEKQVSFEFPLSPGLHRVQISLPKDSIPFDNLYYLPVSVSGRERIAIFTDDIPRRLESAMEAMGLEYTWSTKPGYVPAKNIFILDGVNGNLDYLSLYYSGGIISVNNETRIGGVRIEKIPQRYGLFEFNGIQLTEPVPYGFLIRGGEVLLRFSNGDPAVVLKDRFILLPFSIQTEEITLHTYFIPFLDFLIENINRELAIKTYPDFFVSGPAVITTPEKKIFRIGKDEKFVFKETGFYLVKRKGVTSLYAINPPEEEYNLEPLNKREMRLIFSEQRRYDGTIFFLMLFVLLAVIEYLMERRRYG</sequence>
<comment type="caution">
    <text evidence="2">The sequence shown here is derived from an EMBL/GenBank/DDBJ whole genome shotgun (WGS) entry which is preliminary data.</text>
</comment>
<dbReference type="Proteomes" id="UP000885847">
    <property type="component" value="Unassembled WGS sequence"/>
</dbReference>
<proteinExistence type="predicted"/>
<organism evidence="2">
    <name type="scientific">candidate division WOR-3 bacterium</name>
    <dbReference type="NCBI Taxonomy" id="2052148"/>
    <lineage>
        <taxon>Bacteria</taxon>
        <taxon>Bacteria division WOR-3</taxon>
    </lineage>
</organism>
<feature type="transmembrane region" description="Helical" evidence="1">
    <location>
        <begin position="375"/>
        <end position="393"/>
    </location>
</feature>
<dbReference type="EMBL" id="DQWE01000355">
    <property type="protein sequence ID" value="HDI83629.1"/>
    <property type="molecule type" value="Genomic_DNA"/>
</dbReference>
<gene>
    <name evidence="2" type="ORF">ENF18_07560</name>
</gene>
<reference evidence="2" key="1">
    <citation type="journal article" date="2020" name="mSystems">
        <title>Genome- and Community-Level Interaction Insights into Carbon Utilization and Element Cycling Functions of Hydrothermarchaeota in Hydrothermal Sediment.</title>
        <authorList>
            <person name="Zhou Z."/>
            <person name="Liu Y."/>
            <person name="Xu W."/>
            <person name="Pan J."/>
            <person name="Luo Z.H."/>
            <person name="Li M."/>
        </authorList>
    </citation>
    <scope>NUCLEOTIDE SEQUENCE [LARGE SCALE GENOMIC DNA]</scope>
    <source>
        <strain evidence="2">HyVt-102</strain>
    </source>
</reference>